<dbReference type="Pfam" id="PF00784">
    <property type="entry name" value="MyTH4"/>
    <property type="match status" value="1"/>
</dbReference>
<feature type="compositionally biased region" description="Polar residues" evidence="11">
    <location>
        <begin position="39"/>
        <end position="54"/>
    </location>
</feature>
<dbReference type="PANTHER" id="PTHR46049">
    <property type="entry name" value="AGAP003327-PA"/>
    <property type="match status" value="1"/>
</dbReference>
<dbReference type="FunFam" id="1.25.40.530:FF:000001">
    <property type="entry name" value="Pleckstrin homology domain-containing family H member 2"/>
    <property type="match status" value="1"/>
</dbReference>
<dbReference type="SUPFAM" id="SSF50729">
    <property type="entry name" value="PH domain-like"/>
    <property type="match status" value="4"/>
</dbReference>
<dbReference type="InterPro" id="IPR038185">
    <property type="entry name" value="MyTH4_dom_sf"/>
</dbReference>
<dbReference type="SMART" id="SM00242">
    <property type="entry name" value="MYSc"/>
    <property type="match status" value="1"/>
</dbReference>
<evidence type="ECO:0000259" key="14">
    <source>
        <dbReference type="PROSITE" id="PS51016"/>
    </source>
</evidence>
<dbReference type="GO" id="GO:0005737">
    <property type="term" value="C:cytoplasm"/>
    <property type="evidence" value="ECO:0007669"/>
    <property type="project" value="UniProtKB-SubCell"/>
</dbReference>
<dbReference type="GO" id="GO:0030175">
    <property type="term" value="C:filopodium"/>
    <property type="evidence" value="ECO:0007669"/>
    <property type="project" value="TreeGrafter"/>
</dbReference>
<dbReference type="Gene3D" id="1.10.10.820">
    <property type="match status" value="1"/>
</dbReference>
<dbReference type="Pfam" id="PF00612">
    <property type="entry name" value="IQ"/>
    <property type="match status" value="3"/>
</dbReference>
<dbReference type="InterPro" id="IPR051724">
    <property type="entry name" value="Actin_motor_Myosin"/>
</dbReference>
<dbReference type="InterPro" id="IPR031971">
    <property type="entry name" value="MYO10_CC"/>
</dbReference>
<comment type="subcellular location">
    <subcellularLocation>
        <location evidence="1">Cytoplasm</location>
    </subcellularLocation>
</comment>
<dbReference type="Gene3D" id="1.25.40.530">
    <property type="entry name" value="MyTH4 domain"/>
    <property type="match status" value="1"/>
</dbReference>
<dbReference type="InterPro" id="IPR036961">
    <property type="entry name" value="Kinesin_motor_dom_sf"/>
</dbReference>
<dbReference type="PRINTS" id="PR00193">
    <property type="entry name" value="MYOSINHEAVY"/>
</dbReference>
<feature type="domain" description="FERM" evidence="13">
    <location>
        <begin position="2378"/>
        <end position="2723"/>
    </location>
</feature>
<evidence type="ECO:0000259" key="13">
    <source>
        <dbReference type="PROSITE" id="PS50057"/>
    </source>
</evidence>
<feature type="region of interest" description="Actin-binding" evidence="9">
    <location>
        <begin position="1267"/>
        <end position="1289"/>
    </location>
</feature>
<dbReference type="OMA" id="ATIADQW"/>
<dbReference type="SMART" id="SM00233">
    <property type="entry name" value="PH"/>
    <property type="match status" value="2"/>
</dbReference>
<dbReference type="Gene3D" id="1.20.5.190">
    <property type="match status" value="1"/>
</dbReference>
<dbReference type="InterPro" id="IPR027267">
    <property type="entry name" value="AH/BAR_dom_sf"/>
</dbReference>
<keyword evidence="10" id="KW-0175">Coiled coil</keyword>
<dbReference type="InterPro" id="IPR036124">
    <property type="entry name" value="MYSc_Myo10"/>
</dbReference>
<feature type="domain" description="MyTH4" evidence="14">
    <location>
        <begin position="2225"/>
        <end position="2373"/>
    </location>
</feature>
<evidence type="ECO:0000259" key="12">
    <source>
        <dbReference type="PROSITE" id="PS50003"/>
    </source>
</evidence>
<dbReference type="FunFam" id="1.10.10.820:FF:000001">
    <property type="entry name" value="Myosin heavy chain"/>
    <property type="match status" value="1"/>
</dbReference>
<dbReference type="SMART" id="SM00015">
    <property type="entry name" value="IQ"/>
    <property type="match status" value="3"/>
</dbReference>
<dbReference type="InterPro" id="IPR041797">
    <property type="entry name" value="MyoX_FERM_C"/>
</dbReference>
<dbReference type="Pfam" id="PF00169">
    <property type="entry name" value="PH"/>
    <property type="match status" value="2"/>
</dbReference>
<feature type="region of interest" description="Disordered" evidence="11">
    <location>
        <begin position="1658"/>
        <end position="1710"/>
    </location>
</feature>
<keyword evidence="7 9" id="KW-0505">Motor protein</keyword>
<accession>A0A974CPA9</accession>
<feature type="region of interest" description="Disordered" evidence="11">
    <location>
        <begin position="1732"/>
        <end position="1755"/>
    </location>
</feature>
<gene>
    <name evidence="16" type="ORF">XELAEV_18031470mg</name>
</gene>
<dbReference type="InterPro" id="IPR040640">
    <property type="entry name" value="MyoX_N_SH3"/>
</dbReference>
<feature type="compositionally biased region" description="Basic and acidic residues" evidence="11">
    <location>
        <begin position="383"/>
        <end position="392"/>
    </location>
</feature>
<dbReference type="SUPFAM" id="SSF47031">
    <property type="entry name" value="Second domain of FERM"/>
    <property type="match status" value="1"/>
</dbReference>
<reference evidence="17" key="1">
    <citation type="journal article" date="2016" name="Nature">
        <title>Genome evolution in the allotetraploid frog Xenopus laevis.</title>
        <authorList>
            <person name="Session A.M."/>
            <person name="Uno Y."/>
            <person name="Kwon T."/>
            <person name="Chapman J.A."/>
            <person name="Toyoda A."/>
            <person name="Takahashi S."/>
            <person name="Fukui A."/>
            <person name="Hikosaka A."/>
            <person name="Suzuki A."/>
            <person name="Kondo M."/>
            <person name="van Heeringen S.J."/>
            <person name="Quigley I."/>
            <person name="Heinz S."/>
            <person name="Ogino H."/>
            <person name="Ochi H."/>
            <person name="Hellsten U."/>
            <person name="Lyons J.B."/>
            <person name="Simakov O."/>
            <person name="Putnam N."/>
            <person name="Stites J."/>
            <person name="Kuroki Y."/>
            <person name="Tanaka T."/>
            <person name="Michiue T."/>
            <person name="Watanabe M."/>
            <person name="Bogdanovic O."/>
            <person name="Lister R."/>
            <person name="Georgiou G."/>
            <person name="Paranjpe S.S."/>
            <person name="van Kruijsbergen I."/>
            <person name="Shu S."/>
            <person name="Carlson J."/>
            <person name="Kinoshita T."/>
            <person name="Ohta Y."/>
            <person name="Mawaribuchi S."/>
            <person name="Jenkins J."/>
            <person name="Grimwood J."/>
            <person name="Schmutz J."/>
            <person name="Mitros T."/>
            <person name="Mozaffari S.V."/>
            <person name="Suzuki Y."/>
            <person name="Haramoto Y."/>
            <person name="Yamamoto T.S."/>
            <person name="Takagi C."/>
            <person name="Heald R."/>
            <person name="Miller K."/>
            <person name="Haudenschild C."/>
            <person name="Kitzman J."/>
            <person name="Nakayama T."/>
            <person name="Izutsu Y."/>
            <person name="Robert J."/>
            <person name="Fortriede J."/>
            <person name="Burns K."/>
            <person name="Lotay V."/>
            <person name="Karimi K."/>
            <person name="Yasuoka Y."/>
            <person name="Dichmann D.S."/>
            <person name="Flajnik M.F."/>
            <person name="Houston D.W."/>
            <person name="Shendure J."/>
            <person name="DuPasquier L."/>
            <person name="Vize P.D."/>
            <person name="Zorn A.M."/>
            <person name="Ito M."/>
            <person name="Marcotte E.M."/>
            <person name="Wallingford J.B."/>
            <person name="Ito Y."/>
            <person name="Asashima M."/>
            <person name="Ueno N."/>
            <person name="Matsuda Y."/>
            <person name="Veenstra G.J."/>
            <person name="Fujiyama A."/>
            <person name="Harland R.M."/>
            <person name="Taira M."/>
            <person name="Rokhsar D.S."/>
        </authorList>
    </citation>
    <scope>NUCLEOTIDE SEQUENCE [LARGE SCALE GENOMIC DNA]</scope>
    <source>
        <strain evidence="17">J</strain>
    </source>
</reference>
<dbReference type="Proteomes" id="UP000694892">
    <property type="component" value="Chromosome 6L"/>
</dbReference>
<dbReference type="CDD" id="cd13202">
    <property type="entry name" value="FERM_C_MyoX"/>
    <property type="match status" value="1"/>
</dbReference>
<dbReference type="SMART" id="SM00139">
    <property type="entry name" value="MyTH4"/>
    <property type="match status" value="1"/>
</dbReference>
<feature type="domain" description="PH" evidence="12">
    <location>
        <begin position="1890"/>
        <end position="1988"/>
    </location>
</feature>
<dbReference type="Gene3D" id="1.20.58.530">
    <property type="match status" value="1"/>
</dbReference>
<dbReference type="CDD" id="cd13297">
    <property type="entry name" value="PH3_MyoX-like"/>
    <property type="match status" value="1"/>
</dbReference>
<dbReference type="PROSITE" id="PS51456">
    <property type="entry name" value="MYOSIN_MOTOR"/>
    <property type="match status" value="1"/>
</dbReference>
<feature type="region of interest" description="Disordered" evidence="11">
    <location>
        <begin position="32"/>
        <end position="65"/>
    </location>
</feature>
<dbReference type="Pfam" id="PF00373">
    <property type="entry name" value="FERM_M"/>
    <property type="match status" value="1"/>
</dbReference>
<comment type="similarity">
    <text evidence="2 9">Belongs to the TRAFAC class myosin-kinesin ATPase superfamily. Myosin family.</text>
</comment>
<dbReference type="InterPro" id="IPR011993">
    <property type="entry name" value="PH-like_dom_sf"/>
</dbReference>
<dbReference type="PROSITE" id="PS50003">
    <property type="entry name" value="PH_DOMAIN"/>
    <property type="match status" value="2"/>
</dbReference>
<dbReference type="SUPFAM" id="SSF56672">
    <property type="entry name" value="DNA/RNA polymerases"/>
    <property type="match status" value="1"/>
</dbReference>
<dbReference type="CDD" id="cd17206">
    <property type="entry name" value="FERM_F1_Myosin-X"/>
    <property type="match status" value="1"/>
</dbReference>
<dbReference type="Pfam" id="PF16735">
    <property type="entry name" value="MYO10_CC"/>
    <property type="match status" value="1"/>
</dbReference>
<dbReference type="InterPro" id="IPR001609">
    <property type="entry name" value="Myosin_head_motor_dom-like"/>
</dbReference>
<evidence type="ECO:0008006" key="18">
    <source>
        <dbReference type="Google" id="ProtNLM"/>
    </source>
</evidence>
<dbReference type="Pfam" id="PF11560">
    <property type="entry name" value="LAP2alpha"/>
    <property type="match status" value="1"/>
</dbReference>
<feature type="binding site" evidence="9">
    <location>
        <begin position="813"/>
        <end position="820"/>
    </location>
    <ligand>
        <name>ATP</name>
        <dbReference type="ChEBI" id="CHEBI:30616"/>
    </ligand>
</feature>
<dbReference type="InterPro" id="IPR019749">
    <property type="entry name" value="Band_41_domain"/>
</dbReference>
<dbReference type="InterPro" id="IPR027417">
    <property type="entry name" value="P-loop_NTPase"/>
</dbReference>
<organism evidence="16 17">
    <name type="scientific">Xenopus laevis</name>
    <name type="common">African clawed frog</name>
    <dbReference type="NCBI Taxonomy" id="8355"/>
    <lineage>
        <taxon>Eukaryota</taxon>
        <taxon>Metazoa</taxon>
        <taxon>Chordata</taxon>
        <taxon>Craniata</taxon>
        <taxon>Vertebrata</taxon>
        <taxon>Euteleostomi</taxon>
        <taxon>Amphibia</taxon>
        <taxon>Batrachia</taxon>
        <taxon>Anura</taxon>
        <taxon>Pipoidea</taxon>
        <taxon>Pipidae</taxon>
        <taxon>Xenopodinae</taxon>
        <taxon>Xenopus</taxon>
        <taxon>Xenopus</taxon>
    </lineage>
</organism>
<dbReference type="EMBL" id="CM004476">
    <property type="protein sequence ID" value="OCT76275.1"/>
    <property type="molecule type" value="Genomic_DNA"/>
</dbReference>
<evidence type="ECO:0000259" key="15">
    <source>
        <dbReference type="PROSITE" id="PS51456"/>
    </source>
</evidence>
<evidence type="ECO:0000256" key="1">
    <source>
        <dbReference type="ARBA" id="ARBA00004496"/>
    </source>
</evidence>
<dbReference type="SUPFAM" id="SSF52540">
    <property type="entry name" value="P-loop containing nucleoside triphosphate hydrolases"/>
    <property type="match status" value="1"/>
</dbReference>
<name>A0A974CPA9_XENLA</name>
<dbReference type="Pfam" id="PF21989">
    <property type="entry name" value="RA_2"/>
    <property type="match status" value="1"/>
</dbReference>
<dbReference type="FunFam" id="2.30.29.30:FF:000286">
    <property type="entry name" value="PH-protein kinase domain containing protein"/>
    <property type="match status" value="1"/>
</dbReference>
<dbReference type="CDD" id="cd14873">
    <property type="entry name" value="MYSc_Myo10"/>
    <property type="match status" value="1"/>
</dbReference>
<dbReference type="GO" id="GO:0005524">
    <property type="term" value="F:ATP binding"/>
    <property type="evidence" value="ECO:0007669"/>
    <property type="project" value="UniProtKB-UniRule"/>
</dbReference>
<keyword evidence="5 9" id="KW-0067">ATP-binding</keyword>
<dbReference type="CDD" id="cd13296">
    <property type="entry name" value="PH2_MyoX"/>
    <property type="match status" value="1"/>
</dbReference>
<evidence type="ECO:0000256" key="2">
    <source>
        <dbReference type="ARBA" id="ARBA00008314"/>
    </source>
</evidence>
<evidence type="ECO:0000256" key="3">
    <source>
        <dbReference type="ARBA" id="ARBA00022490"/>
    </source>
</evidence>
<dbReference type="CDD" id="cd14473">
    <property type="entry name" value="FERM_B-lobe"/>
    <property type="match status" value="1"/>
</dbReference>
<evidence type="ECO:0000256" key="11">
    <source>
        <dbReference type="SAM" id="MobiDB-lite"/>
    </source>
</evidence>
<dbReference type="Gene3D" id="2.30.29.30">
    <property type="entry name" value="Pleckstrin-homology domain (PH domain)/Phosphotyrosine-binding domain (PTB)"/>
    <property type="match status" value="4"/>
</dbReference>
<dbReference type="PROSITE" id="PS50057">
    <property type="entry name" value="FERM_3"/>
    <property type="match status" value="1"/>
</dbReference>
<proteinExistence type="inferred from homology"/>
<dbReference type="Gene3D" id="1.20.80.10">
    <property type="match status" value="1"/>
</dbReference>
<dbReference type="InterPro" id="IPR035963">
    <property type="entry name" value="FERM_2"/>
</dbReference>
<dbReference type="InterPro" id="IPR021623">
    <property type="entry name" value="LAP2alpha_C"/>
</dbReference>
<dbReference type="Gene3D" id="1.20.120.720">
    <property type="entry name" value="Myosin VI head, motor domain, U50 subdomain"/>
    <property type="match status" value="1"/>
</dbReference>
<dbReference type="InterPro" id="IPR000299">
    <property type="entry name" value="FERM_domain"/>
</dbReference>
<dbReference type="SUPFAM" id="SSF103657">
    <property type="entry name" value="BAR/IMD domain-like"/>
    <property type="match status" value="1"/>
</dbReference>
<dbReference type="GO" id="GO:0060002">
    <property type="term" value="F:plus-end directed microfilament motor activity"/>
    <property type="evidence" value="ECO:0007669"/>
    <property type="project" value="TreeGrafter"/>
</dbReference>
<evidence type="ECO:0000256" key="8">
    <source>
        <dbReference type="ARBA" id="ARBA00023203"/>
    </source>
</evidence>
<keyword evidence="6 9" id="KW-0518">Myosin</keyword>
<dbReference type="InterPro" id="IPR000048">
    <property type="entry name" value="IQ_motif_EF-hand-BS"/>
</dbReference>
<dbReference type="GO" id="GO:0051015">
    <property type="term" value="F:actin filament binding"/>
    <property type="evidence" value="ECO:0007669"/>
    <property type="project" value="TreeGrafter"/>
</dbReference>
<feature type="compositionally biased region" description="Acidic residues" evidence="11">
    <location>
        <begin position="1665"/>
        <end position="1679"/>
    </location>
</feature>
<evidence type="ECO:0000256" key="6">
    <source>
        <dbReference type="ARBA" id="ARBA00023123"/>
    </source>
</evidence>
<dbReference type="InterPro" id="IPR001849">
    <property type="entry name" value="PH_domain"/>
</dbReference>
<feature type="coiled-coil region" evidence="10">
    <location>
        <begin position="1456"/>
        <end position="1596"/>
    </location>
</feature>
<feature type="region of interest" description="Disordered" evidence="11">
    <location>
        <begin position="365"/>
        <end position="408"/>
    </location>
</feature>
<dbReference type="PROSITE" id="PS51016">
    <property type="entry name" value="MYTH4"/>
    <property type="match status" value="1"/>
</dbReference>
<dbReference type="Gene3D" id="3.10.10.10">
    <property type="entry name" value="HIV Type 1 Reverse Transcriptase, subunit A, domain 1"/>
    <property type="match status" value="1"/>
</dbReference>
<keyword evidence="8 9" id="KW-0009">Actin-binding</keyword>
<feature type="domain" description="Myosin motor" evidence="15">
    <location>
        <begin position="719"/>
        <end position="1387"/>
    </location>
</feature>
<evidence type="ECO:0000256" key="5">
    <source>
        <dbReference type="ARBA" id="ARBA00022840"/>
    </source>
</evidence>
<evidence type="ECO:0000256" key="10">
    <source>
        <dbReference type="SAM" id="Coils"/>
    </source>
</evidence>
<dbReference type="InterPro" id="IPR000857">
    <property type="entry name" value="MyTH4_dom"/>
</dbReference>
<dbReference type="GO" id="GO:0051489">
    <property type="term" value="P:regulation of filopodium assembly"/>
    <property type="evidence" value="ECO:0007669"/>
    <property type="project" value="TreeGrafter"/>
</dbReference>
<dbReference type="InterPro" id="IPR043502">
    <property type="entry name" value="DNA/RNA_pol_sf"/>
</dbReference>
<evidence type="ECO:0000256" key="4">
    <source>
        <dbReference type="ARBA" id="ARBA00022741"/>
    </source>
</evidence>
<sequence>MGCFSTPLEGKKFCKTCWRDFCCSASSSFPTLAPENEESQGLTSKTGNTGNTAEDSSDEEFLSPEHLSDSLLDSEEEADGSQDTFDLALVAPLIKAVKQTLGVEEELSGSTACKVLPSSSSNRHVFPLFQEVSDLIKAEWQKAAKKVSFVSQGTRFAKMYPFKDPEVKDWVTAPAVDPAVIHLAKKTTLPIDDSSALRDPMDRRADSDLKKGFLVSGAACKPAVALISVAKAMSFWIEGIDKAVSDGVDKKEISSSLSELKLATGFISEGAVDLTRLASRSMAISVAARRALWLRSWSADVSSKMSICTLPFEGLHLFGPKLDDVITKASGGKSLFLPQERKKNYNPRFSHLPFFVAQGEQEMAVRSPDQEMRVKNPLHGRRDKQPSEETDLRSPSLPKDPPDYPSSREKVGARLADFLEVWRATIADQWVLDILRRGYFLGFISIPTEDHFTISSYPKKGEKRRALDHHLQWLVEEKVISPVPQAERKKGFYSVLFLVKKNSGGWRPILDLKQVHEHPKVQNGIHFFYHCCSFSRRLASFHRPKRRIPAYSGSILTSKVPALRHWGKTFPISMPAFRSSHRSQGFLKDFSHLNRSTQAKRNFHMALFGRHSPVLQKTKKICSILEINPINSIQDVASLQHDLDKLAIWAAKWQIRFNVDKCKGTQIWLRENGQHYPSFVQTCAGGVVVFKTYYGKVFTYKQSTITRQKVTSMHPTSADGVEDMAALSDLHEGSIMYNLFQRYQQNKIYTYIGSILASVNPYKMIAGLYDHNTVEQYSRHHMGEIPPHIFAVANECYRCLWKRHDNQCVLISGESGAGKTESTKLIMKFLSAISQHSLEISSKEKTASVEQAILESSPIMEAFGNAKTVYNNNSSRFGKFIQLNICQKGHIQGGRINRVVRQNPEERNYHIFYALLGGGKEERDAFYLLQAEKYHYLNQSGCILDETISDNETFQEVKAAMEVMKFSREEVREIFRLLAGILHLGNMEFVTAGGAQISSKTALGRASELLGLDSEQMAEALTQRSMILRGEEISTPLSVEQAVDSRDSMAMALYSQCFAWVIKKINSRIQGKDDFKSIGILDIFGFENFEVNRFEQFNINYANEKLQEYFNKHIFSLEQLEYSREGLAWNAIDWIDNGECLDLIEKKLGLLALMNEESYFPQATDKTLLEKLHKQHANNHFYVKPRVAVHNFGVKHYAGEVLYDVRGTLEKNRDTFRDDLLNLLRESRLDFIYDLFEHVSSRNNQETLKSGNKHKKPSVSLQFKNSLHSLMATLSTSNPFFVRCIKPNIHKMPDQFDDTVVLNQLRYSGMLETVRIRKAGFPVRRLFHDFCFRYKVLMRKLSLPEDIKGKCETLLHLHDNTDTEWQIGKTKVFLRESLEHKLEKQRDIEVFKAALIIQAHIMGFVARKQYKKVLHCVVVIQKNYKAFLWRRKFLRLKKAAVTFQRQLRGQIARRIYKQLWEQKQREEEERRRREEEERRRKEEEECRRREEEERLQKEEEERLRKEEEEWRKKEMEKRERQRLEEVLAKQAEEARKQQELAAMLESQNLTELEKQKENKQVEEILRMEKEIDDLLRKKEEQELSLTEASLLRLQELRDNELKRLEEEACKAAQEFLESLNFDEIDECVKNIEMSLSVSDAFPDLSNMPGVSSYNTPSFNFSQSYPEEEVDEGFEADDEAFKDSPNPSEHGHSDQRTSGIRTSDDSSEEDPYMNYTVGVLPQAATSNTLLSSGEDKTTIKKSTSGESTYCVPENVPCGPQNPGSIIIPDGDYDYDHDEAITPGSSVTFSNSVSSQWSPDYNFSIGIYNGSSAYRFSSEGAQSSFEDSEEEFDSRFDTDDELSYRRDSVYSCVSLPYFHSYLYMKGGMMNSWKKRWCVLKDETFLWFRSKQEALKQGWLHKKGGGSSTLSRRNWKKRWFVLRQSKLMYFENDSEDRQKGTIELRDAKEIIDNAGKENGIDIIMEHRTYHLIAESPEDASQWFSVMSQVHSSTEQEIQEMHDEQANPQNAVGTLDVGMIDSVCASDNPDRPNSFVIITANRVLHCNTDTPEEMHHWITLLQRSKGDTRVEGQEFIVRGWLHKEVKNSSKMSSLKLKKRWFVLTHNSLDYYKSSEKSAIKLGTLVLNSLCSVVQPEEKIFKETGYWNVTVYGRKHCYGLYSKLLNEATRWSSAIQNVIDTKAPIDTPTKQLIQDIKENSLNSEVVEQIYRRNPILRYTHHPLHSPLLPLPYADINLNMLKDKGYTTLQDEAIKIFNSLQQLESLSDPVPIIQGILQTGHDLQPLRDELYCQLIKQTNKVPNPGSTGNLYHWQILTCLSCTFPPSRRIVKYLKFHLKRIREQYQGSEMEKYAVFIYESLKKSKCREFVPSRAEIEALIIRQEITTIVYCHGGGACKITINSHTTAGEVVEKLIRGLAMEDSRNMFALFEYNGTTDKAIESRTVVADVLAKFEKLAVSSETRDKPWKFYFKLYCFLDTEHVPKDSVEYVFMFEQAHEAVICGHYPAPEETLQILAALRLQYTQGDYSLHTNVPEMEEFYPLQKLKARITQSTKVSSTLERCERKRSSFLEGTLRRSFRSGSVSKQKQLEEEQMQEMWVKEEVLSTRTNIIDKWKRFQGMNTDQCMTKYMALIKEWPGYGSALFDVECKEGGFPQELWLGVCVEAVSVYKRGEGRPLEVFHYEHILSFGAPYANNYKIVVDERELLFETSAVVEIAKLMKAYISMIVKKRYSTTRSESSHGSQGSSR</sequence>
<dbReference type="Gene3D" id="1.20.5.170">
    <property type="match status" value="1"/>
</dbReference>
<feature type="domain" description="PH" evidence="12">
    <location>
        <begin position="2070"/>
        <end position="2175"/>
    </location>
</feature>
<dbReference type="Pfam" id="PF00063">
    <property type="entry name" value="Myosin_head"/>
    <property type="match status" value="1"/>
</dbReference>
<dbReference type="InterPro" id="IPR014352">
    <property type="entry name" value="FERM/acyl-CoA-bd_prot_sf"/>
</dbReference>
<dbReference type="GO" id="GO:0005547">
    <property type="term" value="F:phosphatidylinositol-3,4,5-trisphosphate binding"/>
    <property type="evidence" value="ECO:0007669"/>
    <property type="project" value="TreeGrafter"/>
</dbReference>
<protein>
    <recommendedName>
        <fullName evidence="18">Unconventional myosin-X</fullName>
    </recommendedName>
</protein>
<dbReference type="GO" id="GO:0030705">
    <property type="term" value="P:cytoskeleton-dependent intracellular transport"/>
    <property type="evidence" value="ECO:0007669"/>
    <property type="project" value="TreeGrafter"/>
</dbReference>
<dbReference type="Gene3D" id="6.20.240.20">
    <property type="match status" value="1"/>
</dbReference>
<dbReference type="PANTHER" id="PTHR46049:SF2">
    <property type="entry name" value="UNCONVENTIONAL MYOSIN-X"/>
    <property type="match status" value="1"/>
</dbReference>
<dbReference type="InterPro" id="IPR019748">
    <property type="entry name" value="FERM_central"/>
</dbReference>
<keyword evidence="3" id="KW-0963">Cytoplasm</keyword>
<dbReference type="SMART" id="SM00295">
    <property type="entry name" value="B41"/>
    <property type="match status" value="1"/>
</dbReference>
<dbReference type="FunFam" id="3.40.850.10:FF:000008">
    <property type="entry name" value="Putative unconventional myosin-IXa"/>
    <property type="match status" value="1"/>
</dbReference>
<evidence type="ECO:0000256" key="9">
    <source>
        <dbReference type="PROSITE-ProRule" id="PRU00782"/>
    </source>
</evidence>
<dbReference type="Gene3D" id="3.40.850.10">
    <property type="entry name" value="Kinesin motor domain"/>
    <property type="match status" value="1"/>
</dbReference>
<dbReference type="PROSITE" id="PS50096">
    <property type="entry name" value="IQ"/>
    <property type="match status" value="2"/>
</dbReference>
<dbReference type="Gene3D" id="1.10.287.3160">
    <property type="match status" value="1"/>
</dbReference>
<dbReference type="GO" id="GO:0016459">
    <property type="term" value="C:myosin complex"/>
    <property type="evidence" value="ECO:0007669"/>
    <property type="project" value="UniProtKB-KW"/>
</dbReference>
<evidence type="ECO:0000313" key="16">
    <source>
        <dbReference type="EMBL" id="OCT76275.1"/>
    </source>
</evidence>
<evidence type="ECO:0000313" key="17">
    <source>
        <dbReference type="Proteomes" id="UP000694892"/>
    </source>
</evidence>
<dbReference type="Pfam" id="PF18597">
    <property type="entry name" value="SH3_19"/>
    <property type="match status" value="1"/>
</dbReference>
<evidence type="ECO:0000256" key="7">
    <source>
        <dbReference type="ARBA" id="ARBA00023175"/>
    </source>
</evidence>
<keyword evidence="4 9" id="KW-0547">Nucleotide-binding</keyword>
<dbReference type="Gene3D" id="3.10.20.90">
    <property type="entry name" value="Phosphatidylinositol 3-kinase Catalytic Subunit, Chain A, domain 1"/>
    <property type="match status" value="1"/>
</dbReference>
<dbReference type="GO" id="GO:0008360">
    <property type="term" value="P:regulation of cell shape"/>
    <property type="evidence" value="ECO:0007669"/>
    <property type="project" value="TreeGrafter"/>
</dbReference>